<evidence type="ECO:0000256" key="1">
    <source>
        <dbReference type="ARBA" id="ARBA00023002"/>
    </source>
</evidence>
<dbReference type="OrthoDB" id="10265971at2759"/>
<name>A0A3N4LPG4_9PEZI</name>
<organism evidence="2 3">
    <name type="scientific">Terfezia boudieri ATCC MYA-4762</name>
    <dbReference type="NCBI Taxonomy" id="1051890"/>
    <lineage>
        <taxon>Eukaryota</taxon>
        <taxon>Fungi</taxon>
        <taxon>Dikarya</taxon>
        <taxon>Ascomycota</taxon>
        <taxon>Pezizomycotina</taxon>
        <taxon>Pezizomycetes</taxon>
        <taxon>Pezizales</taxon>
        <taxon>Pezizaceae</taxon>
        <taxon>Terfezia</taxon>
    </lineage>
</organism>
<protein>
    <recommendedName>
        <fullName evidence="4">DUF4243 domain-containing protein</fullName>
    </recommendedName>
</protein>
<dbReference type="EMBL" id="ML121540">
    <property type="protein sequence ID" value="RPB24797.1"/>
    <property type="molecule type" value="Genomic_DNA"/>
</dbReference>
<gene>
    <name evidence="2" type="ORF">L211DRAFT_807414</name>
</gene>
<dbReference type="InParanoid" id="A0A3N4LPG4"/>
<dbReference type="PANTHER" id="PTHR35870:SF6">
    <property type="entry name" value="MGS207 PROTEIN"/>
    <property type="match status" value="1"/>
</dbReference>
<dbReference type="GO" id="GO:0016491">
    <property type="term" value="F:oxidoreductase activity"/>
    <property type="evidence" value="ECO:0007669"/>
    <property type="project" value="UniProtKB-KW"/>
</dbReference>
<reference evidence="2 3" key="1">
    <citation type="journal article" date="2018" name="Nat. Ecol. Evol.">
        <title>Pezizomycetes genomes reveal the molecular basis of ectomycorrhizal truffle lifestyle.</title>
        <authorList>
            <person name="Murat C."/>
            <person name="Payen T."/>
            <person name="Noel B."/>
            <person name="Kuo A."/>
            <person name="Morin E."/>
            <person name="Chen J."/>
            <person name="Kohler A."/>
            <person name="Krizsan K."/>
            <person name="Balestrini R."/>
            <person name="Da Silva C."/>
            <person name="Montanini B."/>
            <person name="Hainaut M."/>
            <person name="Levati E."/>
            <person name="Barry K.W."/>
            <person name="Belfiori B."/>
            <person name="Cichocki N."/>
            <person name="Clum A."/>
            <person name="Dockter R.B."/>
            <person name="Fauchery L."/>
            <person name="Guy J."/>
            <person name="Iotti M."/>
            <person name="Le Tacon F."/>
            <person name="Lindquist E.A."/>
            <person name="Lipzen A."/>
            <person name="Malagnac F."/>
            <person name="Mello A."/>
            <person name="Molinier V."/>
            <person name="Miyauchi S."/>
            <person name="Poulain J."/>
            <person name="Riccioni C."/>
            <person name="Rubini A."/>
            <person name="Sitrit Y."/>
            <person name="Splivallo R."/>
            <person name="Traeger S."/>
            <person name="Wang M."/>
            <person name="Zifcakova L."/>
            <person name="Wipf D."/>
            <person name="Zambonelli A."/>
            <person name="Paolocci F."/>
            <person name="Nowrousian M."/>
            <person name="Ottonello S."/>
            <person name="Baldrian P."/>
            <person name="Spatafora J.W."/>
            <person name="Henrissat B."/>
            <person name="Nagy L.G."/>
            <person name="Aury J.M."/>
            <person name="Wincker P."/>
            <person name="Grigoriev I.V."/>
            <person name="Bonfante P."/>
            <person name="Martin F.M."/>
        </authorList>
    </citation>
    <scope>NUCLEOTIDE SEQUENCE [LARGE SCALE GENOMIC DNA]</scope>
    <source>
        <strain evidence="2 3">ATCC MYA-4762</strain>
    </source>
</reference>
<dbReference type="Proteomes" id="UP000267821">
    <property type="component" value="Unassembled WGS sequence"/>
</dbReference>
<proteinExistence type="predicted"/>
<dbReference type="PANTHER" id="PTHR35870">
    <property type="entry name" value="PROTEIN, PUTATIVE (AFU_ORTHOLOGUE AFUA_5G03330)-RELATED"/>
    <property type="match status" value="1"/>
</dbReference>
<sequence>MFQFKSFLQRFISSGDNDDNDPRYPRCAIPLVETPRIEDSPVKRDRALTHLLKLNHQTNSLLYKGFPFHNHVVHLLGTAYLFGADEKQLHDLYEREDGDIDPWKDSPGEVTGGDWRRYLGDENYQRAFLDFFEDELVREGYDWKKVLMGYMLDGESPLLNSLICGIAHPLIHFGYAIELNNRDVAMEALTLTATSHDFLHTYVSIEIPPPTDKSTSDPLEILARVREDSKFDGVCDKPGVHNQTVLSKTREEVILEYYNQLDLAERGLESVLKSLAITTVLMLTTTHKIDNPQFDFFLCHALTALYAVRTILPILPAKHHTRLIRSQWLWMLYVYLTQMRPSLKPELISSKKVDISLGWEYVNKRALERGLNLETHYIKALRAMRELSKLYPQDEQLYLLAATKFAGEFQEWVGFEYAKDTLDIKIPDHETTQVA</sequence>
<evidence type="ECO:0000313" key="2">
    <source>
        <dbReference type="EMBL" id="RPB24797.1"/>
    </source>
</evidence>
<evidence type="ECO:0008006" key="4">
    <source>
        <dbReference type="Google" id="ProtNLM"/>
    </source>
</evidence>
<evidence type="ECO:0000313" key="3">
    <source>
        <dbReference type="Proteomes" id="UP000267821"/>
    </source>
</evidence>
<dbReference type="AlphaFoldDB" id="A0A3N4LPG4"/>
<dbReference type="STRING" id="1051890.A0A3N4LPG4"/>
<dbReference type="Pfam" id="PF14027">
    <property type="entry name" value="Questin_oxidase"/>
    <property type="match status" value="1"/>
</dbReference>
<keyword evidence="1" id="KW-0560">Oxidoreductase</keyword>
<accession>A0A3N4LPG4</accession>
<dbReference type="InterPro" id="IPR025337">
    <property type="entry name" value="Questin_oxidase-like"/>
</dbReference>
<keyword evidence="3" id="KW-1185">Reference proteome</keyword>